<dbReference type="STRING" id="1672749.BJF92_04205"/>
<evidence type="ECO:0000256" key="1">
    <source>
        <dbReference type="SAM" id="Phobius"/>
    </source>
</evidence>
<feature type="transmembrane region" description="Helical" evidence="1">
    <location>
        <begin position="371"/>
        <end position="390"/>
    </location>
</feature>
<comment type="caution">
    <text evidence="2">The sequence shown here is derived from an EMBL/GenBank/DDBJ whole genome shotgun (WGS) entry which is preliminary data.</text>
</comment>
<protein>
    <submittedName>
        <fullName evidence="2">Uncharacterized protein</fullName>
    </submittedName>
</protein>
<feature type="transmembrane region" description="Helical" evidence="1">
    <location>
        <begin position="21"/>
        <end position="41"/>
    </location>
</feature>
<feature type="transmembrane region" description="Helical" evidence="1">
    <location>
        <begin position="101"/>
        <end position="123"/>
    </location>
</feature>
<feature type="transmembrane region" description="Helical" evidence="1">
    <location>
        <begin position="315"/>
        <end position="337"/>
    </location>
</feature>
<name>A0A1Q9AFR1_9HYPH</name>
<keyword evidence="1" id="KW-0472">Membrane</keyword>
<dbReference type="AlphaFoldDB" id="A0A1Q9AFR1"/>
<keyword evidence="1" id="KW-0812">Transmembrane</keyword>
<evidence type="ECO:0000313" key="2">
    <source>
        <dbReference type="EMBL" id="OLP53803.1"/>
    </source>
</evidence>
<sequence length="584" mass="63717">MALHDIARHPRFQGRKESRKAGFFSPLLLLVLAIAALPLLLLHTITLPIGAMFFDTYVYIDAANRISDGQIPSLDFFAPVGALGYYLFRIVLSAFPNGHPLLIASWSVLLVSAPLMGLVLFDVQKRSRSVAWALLVPFLLFSLLPFNTGGDFFPYPGSDGFGIYNRQICQLMYVLAAALCFMRGPRRLAAAVGLTMLALLFVKVTGAVAGTVMCLAAFLAGRLPLRAALIAGLLFFGVIAALELSLGLVSAYAADILSLVEINEGGLVQRLLQAASLNFGAVFSAIVLALALLAFTGRAFFGAIGSAVRRPSLEALARIFDHPAIWLGAFTLAGLIFESQNTGSQAFIFFFPLVLMILIESRAMFGNTARFAVVALAGLAICLPLAVRVVERSARAYLGAFQNERLEATHLKTMAAVSARPFFFLRAERMNAAYVAHRDTFQDISENGELSSFLMFSDFDYQITWLQNVDRAISGVEAFEAQHGIRFKTIMNIDFTNPFPYLMDRSAPHAIAIGADPFRAVPPPNDRVKAAVADVDLALYPTCPVGITRLALFKLYQPLLDATHERVQITPCFEGFVRKALMAR</sequence>
<feature type="transmembrane region" description="Helical" evidence="1">
    <location>
        <begin position="130"/>
        <end position="149"/>
    </location>
</feature>
<accession>A0A1Q9AFR1</accession>
<dbReference type="RefSeq" id="WP_075636161.1">
    <property type="nucleotide sequence ID" value="NZ_MKIO01000038.1"/>
</dbReference>
<feature type="transmembrane region" description="Helical" evidence="1">
    <location>
        <begin position="275"/>
        <end position="295"/>
    </location>
</feature>
<organism evidence="2 3">
    <name type="scientific">Xaviernesmea rhizosphaerae</name>
    <dbReference type="NCBI Taxonomy" id="1672749"/>
    <lineage>
        <taxon>Bacteria</taxon>
        <taxon>Pseudomonadati</taxon>
        <taxon>Pseudomonadota</taxon>
        <taxon>Alphaproteobacteria</taxon>
        <taxon>Hyphomicrobiales</taxon>
        <taxon>Rhizobiaceae</taxon>
        <taxon>Rhizobium/Agrobacterium group</taxon>
        <taxon>Xaviernesmea</taxon>
    </lineage>
</organism>
<evidence type="ECO:0000313" key="3">
    <source>
        <dbReference type="Proteomes" id="UP000186143"/>
    </source>
</evidence>
<feature type="transmembrane region" description="Helical" evidence="1">
    <location>
        <begin position="188"/>
        <end position="221"/>
    </location>
</feature>
<keyword evidence="1" id="KW-1133">Transmembrane helix</keyword>
<reference evidence="2 3" key="1">
    <citation type="submission" date="2016-09" db="EMBL/GenBank/DDBJ databases">
        <title>Rhizobium sp. nov., a novel species isolated from the rice rhizosphere.</title>
        <authorList>
            <person name="Zhao J."/>
            <person name="Zhang X."/>
        </authorList>
    </citation>
    <scope>NUCLEOTIDE SEQUENCE [LARGE SCALE GENOMIC DNA]</scope>
    <source>
        <strain evidence="2 3">MH17</strain>
    </source>
</reference>
<dbReference type="Proteomes" id="UP000186143">
    <property type="component" value="Unassembled WGS sequence"/>
</dbReference>
<gene>
    <name evidence="2" type="ORF">BJF92_04205</name>
</gene>
<feature type="transmembrane region" description="Helical" evidence="1">
    <location>
        <begin position="227"/>
        <end position="254"/>
    </location>
</feature>
<dbReference type="EMBL" id="MKIO01000038">
    <property type="protein sequence ID" value="OLP53803.1"/>
    <property type="molecule type" value="Genomic_DNA"/>
</dbReference>
<feature type="transmembrane region" description="Helical" evidence="1">
    <location>
        <begin position="346"/>
        <end position="365"/>
    </location>
</feature>
<proteinExistence type="predicted"/>